<evidence type="ECO:0000259" key="3">
    <source>
        <dbReference type="Pfam" id="PF05368"/>
    </source>
</evidence>
<reference evidence="4" key="1">
    <citation type="journal article" date="2023" name="IMA Fungus">
        <title>Comparative genomic study of the Penicillium genus elucidates a diverse pangenome and 15 lateral gene transfer events.</title>
        <authorList>
            <person name="Petersen C."/>
            <person name="Sorensen T."/>
            <person name="Nielsen M.R."/>
            <person name="Sondergaard T.E."/>
            <person name="Sorensen J.L."/>
            <person name="Fitzpatrick D.A."/>
            <person name="Frisvad J.C."/>
            <person name="Nielsen K.L."/>
        </authorList>
    </citation>
    <scope>NUCLEOTIDE SEQUENCE</scope>
    <source>
        <strain evidence="4">IBT 17514</strain>
    </source>
</reference>
<dbReference type="AlphaFoldDB" id="A0AAD6HTK4"/>
<dbReference type="PANTHER" id="PTHR47706:SF1">
    <property type="entry name" value="CIPA-LIKE, PUTATIVE (AFU_ORTHOLOGUE AFUA_1G12460)-RELATED"/>
    <property type="match status" value="1"/>
</dbReference>
<accession>A0AAD6HTK4</accession>
<dbReference type="InterPro" id="IPR036291">
    <property type="entry name" value="NAD(P)-bd_dom_sf"/>
</dbReference>
<dbReference type="PANTHER" id="PTHR47706">
    <property type="entry name" value="NMRA-LIKE FAMILY PROTEIN"/>
    <property type="match status" value="1"/>
</dbReference>
<dbReference type="Gene3D" id="3.40.50.720">
    <property type="entry name" value="NAD(P)-binding Rossmann-like Domain"/>
    <property type="match status" value="1"/>
</dbReference>
<organism evidence="4 5">
    <name type="scientific">Penicillium malachiteum</name>
    <dbReference type="NCBI Taxonomy" id="1324776"/>
    <lineage>
        <taxon>Eukaryota</taxon>
        <taxon>Fungi</taxon>
        <taxon>Dikarya</taxon>
        <taxon>Ascomycota</taxon>
        <taxon>Pezizomycotina</taxon>
        <taxon>Eurotiomycetes</taxon>
        <taxon>Eurotiomycetidae</taxon>
        <taxon>Eurotiales</taxon>
        <taxon>Aspergillaceae</taxon>
        <taxon>Penicillium</taxon>
    </lineage>
</organism>
<proteinExistence type="predicted"/>
<evidence type="ECO:0000313" key="5">
    <source>
        <dbReference type="Proteomes" id="UP001215712"/>
    </source>
</evidence>
<dbReference type="GO" id="GO:0016491">
    <property type="term" value="F:oxidoreductase activity"/>
    <property type="evidence" value="ECO:0007669"/>
    <property type="project" value="UniProtKB-KW"/>
</dbReference>
<evidence type="ECO:0000256" key="1">
    <source>
        <dbReference type="ARBA" id="ARBA00022857"/>
    </source>
</evidence>
<sequence length="369" mass="39715">MLQCSSKPLHRHINVAFCFIRSQKQNFEARNIPNKIPRSDNEGKSAIDTLGNPPLVTIFHPTTEMAIKTVAIAGGSGSIGKPIIESLVSSGFEVTVLARGDKPPVFAEPIRTTTVDYASHTSLVSALQGIDALISVLSGHGLDNQPALLDAAIKAGVSRFLPSEFGANTYIPLTSQIPIFQGKVAFQKLLAQRAEENPSLSYSLVVHGPLFDICLAGGLLCNVKNREMTIYDGGNNRFSTTCLSDLGAVVVGILRNPEKTKNRAIFVEGAKLTQIKLLEMLEKVTQSTWTRKEETISDLDTAMRAELIKPQANPGVFVPGFLKVVIFGGSAYGADLNEQTPGLDNEIVGLNPYTEDGLETIVRSIVAQA</sequence>
<gene>
    <name evidence="4" type="ORF">N7493_001093</name>
</gene>
<dbReference type="Proteomes" id="UP001215712">
    <property type="component" value="Unassembled WGS sequence"/>
</dbReference>
<dbReference type="Pfam" id="PF05368">
    <property type="entry name" value="NmrA"/>
    <property type="match status" value="1"/>
</dbReference>
<name>A0AAD6HTK4_9EURO</name>
<keyword evidence="5" id="KW-1185">Reference proteome</keyword>
<comment type="caution">
    <text evidence="4">The sequence shown here is derived from an EMBL/GenBank/DDBJ whole genome shotgun (WGS) entry which is preliminary data.</text>
</comment>
<evidence type="ECO:0000256" key="2">
    <source>
        <dbReference type="ARBA" id="ARBA00023002"/>
    </source>
</evidence>
<dbReference type="CDD" id="cd05259">
    <property type="entry name" value="PCBER_SDR_a"/>
    <property type="match status" value="1"/>
</dbReference>
<reference evidence="4" key="2">
    <citation type="submission" date="2023-01" db="EMBL/GenBank/DDBJ databases">
        <authorList>
            <person name="Petersen C."/>
        </authorList>
    </citation>
    <scope>NUCLEOTIDE SEQUENCE</scope>
    <source>
        <strain evidence="4">IBT 17514</strain>
    </source>
</reference>
<dbReference type="EMBL" id="JAQJAN010000002">
    <property type="protein sequence ID" value="KAJ5737938.1"/>
    <property type="molecule type" value="Genomic_DNA"/>
</dbReference>
<protein>
    <recommendedName>
        <fullName evidence="3">NmrA-like domain-containing protein</fullName>
    </recommendedName>
</protein>
<dbReference type="InterPro" id="IPR045312">
    <property type="entry name" value="PCBER-like"/>
</dbReference>
<dbReference type="SUPFAM" id="SSF51735">
    <property type="entry name" value="NAD(P)-binding Rossmann-fold domains"/>
    <property type="match status" value="1"/>
</dbReference>
<keyword evidence="2" id="KW-0560">Oxidoreductase</keyword>
<dbReference type="InterPro" id="IPR051609">
    <property type="entry name" value="NmrA/Isoflavone_reductase-like"/>
</dbReference>
<dbReference type="Gene3D" id="3.90.25.10">
    <property type="entry name" value="UDP-galactose 4-epimerase, domain 1"/>
    <property type="match status" value="1"/>
</dbReference>
<dbReference type="InterPro" id="IPR008030">
    <property type="entry name" value="NmrA-like"/>
</dbReference>
<feature type="domain" description="NmrA-like" evidence="3">
    <location>
        <begin position="68"/>
        <end position="296"/>
    </location>
</feature>
<evidence type="ECO:0000313" key="4">
    <source>
        <dbReference type="EMBL" id="KAJ5737938.1"/>
    </source>
</evidence>
<keyword evidence="1" id="KW-0521">NADP</keyword>